<evidence type="ECO:0000259" key="4">
    <source>
        <dbReference type="PROSITE" id="PS50883"/>
    </source>
</evidence>
<dbReference type="Gene3D" id="3.30.450.20">
    <property type="entry name" value="PAS domain"/>
    <property type="match status" value="2"/>
</dbReference>
<dbReference type="SUPFAM" id="SSF55073">
    <property type="entry name" value="Nucleotide cyclase"/>
    <property type="match status" value="1"/>
</dbReference>
<dbReference type="InterPro" id="IPR035919">
    <property type="entry name" value="EAL_sf"/>
</dbReference>
<feature type="domain" description="GGDEF" evidence="6">
    <location>
        <begin position="511"/>
        <end position="644"/>
    </location>
</feature>
<dbReference type="Pfam" id="PF00990">
    <property type="entry name" value="GGDEF"/>
    <property type="match status" value="1"/>
</dbReference>
<accession>A0ABR6ZL21</accession>
<dbReference type="NCBIfam" id="TIGR00254">
    <property type="entry name" value="GGDEF"/>
    <property type="match status" value="1"/>
</dbReference>
<keyword evidence="1" id="KW-0472">Membrane</keyword>
<dbReference type="InterPro" id="IPR035965">
    <property type="entry name" value="PAS-like_dom_sf"/>
</dbReference>
<feature type="domain" description="PAC" evidence="3">
    <location>
        <begin position="426"/>
        <end position="479"/>
    </location>
</feature>
<evidence type="ECO:0000313" key="8">
    <source>
        <dbReference type="Proteomes" id="UP000650424"/>
    </source>
</evidence>
<evidence type="ECO:0000313" key="7">
    <source>
        <dbReference type="EMBL" id="MBC3916594.1"/>
    </source>
</evidence>
<feature type="domain" description="EAL" evidence="4">
    <location>
        <begin position="653"/>
        <end position="907"/>
    </location>
</feature>
<evidence type="ECO:0000259" key="5">
    <source>
        <dbReference type="PROSITE" id="PS50885"/>
    </source>
</evidence>
<dbReference type="PANTHER" id="PTHR44757:SF4">
    <property type="entry name" value="DIGUANYLATE CYCLASE DGCE-RELATED"/>
    <property type="match status" value="1"/>
</dbReference>
<dbReference type="NCBIfam" id="TIGR00229">
    <property type="entry name" value="sensory_box"/>
    <property type="match status" value="2"/>
</dbReference>
<dbReference type="Gene3D" id="3.20.20.450">
    <property type="entry name" value="EAL domain"/>
    <property type="match status" value="1"/>
</dbReference>
<organism evidence="7 8">
    <name type="scientific">Undibacterium hunanense</name>
    <dbReference type="NCBI Taxonomy" id="2762292"/>
    <lineage>
        <taxon>Bacteria</taxon>
        <taxon>Pseudomonadati</taxon>
        <taxon>Pseudomonadota</taxon>
        <taxon>Betaproteobacteria</taxon>
        <taxon>Burkholderiales</taxon>
        <taxon>Oxalobacteraceae</taxon>
        <taxon>Undibacterium</taxon>
    </lineage>
</organism>
<dbReference type="PANTHER" id="PTHR44757">
    <property type="entry name" value="DIGUANYLATE CYCLASE DGCP"/>
    <property type="match status" value="1"/>
</dbReference>
<dbReference type="EMBL" id="JACOGF010000002">
    <property type="protein sequence ID" value="MBC3916594.1"/>
    <property type="molecule type" value="Genomic_DNA"/>
</dbReference>
<dbReference type="PROSITE" id="PS50887">
    <property type="entry name" value="GGDEF"/>
    <property type="match status" value="1"/>
</dbReference>
<sequence>MIFAVTGLRYYLLLGAETADVRQRSEAELRHSFHYLIPVLSTLTVQGDSKGIHTLLDQEARSSPVIARITWRYGKQQFVGQDTELPLAAVPAWFSRILSLPAQTFANEARLVNGEVAMLRFDTTLEHEKEHIWQKFLIQAKISLGIIFTIYLLLGLILRSNARTMNRLANATEQFKKGQHAVRMSVTGTAEARALALTFNNMANEVQSLLLTLQRSQRDHSEQLHFTWQLLHALPIPIFFQDQHGICRRVNHAWELMFELSAEQVIGHPMPALFSDESMPGMSSLPLMPEDADDTVKRVTEARAHVAGKHLDVIFYQANLTNVDGEAVGSIGALIDITERIQAQAALAAENEKVETTLASIGDAVISTDVDGRILMLNKLAQQLSGWSREEACEHHLQDVFFLADAASRGGLGDFVSNICNSEDVLQASSQILAARGGKQIEVDYTAAPIRQKDGSVTGCVLVFRDVSERRQLMQQLSWQAGHDVLTGLENRASLAERFSLAINSAREQQCWLAVCLLDLDYFQAVNEKYGHEFADKLLQQVARRLEISVGSSNSVARLGGDEFVVLLHNQTDVAGVELNLALLLAELAQPYDIEQRTVSMSASIGVAIYPRDDINADTLLRCADQAMYQAKLSGRNQFHLFDAEQDQQLRTHHNQRARVRQALHESELCLYFQPKVNMRLGHVTGMEALLRWQHPEHGIVGPLEFLPLVEHTDLIIDIGDWVLQQAMEQLRQWNREHRQWIVSVNIAARHFQSKDFLPRLRKILADYPDVAPERLEIEILESAAIQDIQHVREVMLASQKLGVSFALDDFGTGYSSLSYLKRLPANTLKIDQSFVRDMLDDKDDLAVISAVIGLARAFNREVIAEGVESAEHGVALMRLGCMLAQGYGVARPMPALQVSDWAKSYIMPAIWGQDKDLHWEGA</sequence>
<dbReference type="InterPro" id="IPR000160">
    <property type="entry name" value="GGDEF_dom"/>
</dbReference>
<protein>
    <submittedName>
        <fullName evidence="7">EAL domain-containing protein</fullName>
    </submittedName>
</protein>
<dbReference type="Pfam" id="PF08448">
    <property type="entry name" value="PAS_4"/>
    <property type="match status" value="1"/>
</dbReference>
<dbReference type="InterPro" id="IPR001633">
    <property type="entry name" value="EAL_dom"/>
</dbReference>
<evidence type="ECO:0000259" key="2">
    <source>
        <dbReference type="PROSITE" id="PS50112"/>
    </source>
</evidence>
<dbReference type="SMART" id="SM00086">
    <property type="entry name" value="PAC"/>
    <property type="match status" value="2"/>
</dbReference>
<dbReference type="InterPro" id="IPR003660">
    <property type="entry name" value="HAMP_dom"/>
</dbReference>
<dbReference type="InterPro" id="IPR000014">
    <property type="entry name" value="PAS"/>
</dbReference>
<comment type="caution">
    <text evidence="7">The sequence shown here is derived from an EMBL/GenBank/DDBJ whole genome shotgun (WGS) entry which is preliminary data.</text>
</comment>
<feature type="domain" description="PAS" evidence="2">
    <location>
        <begin position="350"/>
        <end position="391"/>
    </location>
</feature>
<evidence type="ECO:0000259" key="3">
    <source>
        <dbReference type="PROSITE" id="PS50113"/>
    </source>
</evidence>
<keyword evidence="1" id="KW-0812">Transmembrane</keyword>
<dbReference type="Pfam" id="PF00989">
    <property type="entry name" value="PAS"/>
    <property type="match status" value="1"/>
</dbReference>
<dbReference type="SMART" id="SM00091">
    <property type="entry name" value="PAS"/>
    <property type="match status" value="2"/>
</dbReference>
<dbReference type="InterPro" id="IPR000700">
    <property type="entry name" value="PAS-assoc_C"/>
</dbReference>
<name>A0ABR6ZL21_9BURK</name>
<dbReference type="InterPro" id="IPR013656">
    <property type="entry name" value="PAS_4"/>
</dbReference>
<keyword evidence="8" id="KW-1185">Reference proteome</keyword>
<dbReference type="InterPro" id="IPR013767">
    <property type="entry name" value="PAS_fold"/>
</dbReference>
<dbReference type="PROSITE" id="PS50883">
    <property type="entry name" value="EAL"/>
    <property type="match status" value="1"/>
</dbReference>
<dbReference type="InterPro" id="IPR043128">
    <property type="entry name" value="Rev_trsase/Diguanyl_cyclase"/>
</dbReference>
<dbReference type="InterPro" id="IPR001610">
    <property type="entry name" value="PAC"/>
</dbReference>
<feature type="transmembrane region" description="Helical" evidence="1">
    <location>
        <begin position="136"/>
        <end position="158"/>
    </location>
</feature>
<gene>
    <name evidence="7" type="ORF">H8L32_03765</name>
</gene>
<evidence type="ECO:0000259" key="6">
    <source>
        <dbReference type="PROSITE" id="PS50887"/>
    </source>
</evidence>
<dbReference type="Pfam" id="PF00563">
    <property type="entry name" value="EAL"/>
    <property type="match status" value="1"/>
</dbReference>
<dbReference type="Gene3D" id="3.30.70.270">
    <property type="match status" value="1"/>
</dbReference>
<dbReference type="InterPro" id="IPR052155">
    <property type="entry name" value="Biofilm_reg_signaling"/>
</dbReference>
<dbReference type="SMART" id="SM00304">
    <property type="entry name" value="HAMP"/>
    <property type="match status" value="1"/>
</dbReference>
<dbReference type="Proteomes" id="UP000650424">
    <property type="component" value="Unassembled WGS sequence"/>
</dbReference>
<feature type="domain" description="HAMP" evidence="5">
    <location>
        <begin position="159"/>
        <end position="211"/>
    </location>
</feature>
<proteinExistence type="predicted"/>
<dbReference type="PROSITE" id="PS50112">
    <property type="entry name" value="PAS"/>
    <property type="match status" value="1"/>
</dbReference>
<dbReference type="SUPFAM" id="SSF55785">
    <property type="entry name" value="PYP-like sensor domain (PAS domain)"/>
    <property type="match status" value="2"/>
</dbReference>
<dbReference type="InterPro" id="IPR029787">
    <property type="entry name" value="Nucleotide_cyclase"/>
</dbReference>
<keyword evidence="1" id="KW-1133">Transmembrane helix</keyword>
<dbReference type="Gene3D" id="6.10.340.10">
    <property type="match status" value="1"/>
</dbReference>
<dbReference type="PROSITE" id="PS50113">
    <property type="entry name" value="PAC"/>
    <property type="match status" value="1"/>
</dbReference>
<dbReference type="SMART" id="SM00052">
    <property type="entry name" value="EAL"/>
    <property type="match status" value="1"/>
</dbReference>
<dbReference type="CDD" id="cd06225">
    <property type="entry name" value="HAMP"/>
    <property type="match status" value="1"/>
</dbReference>
<dbReference type="PROSITE" id="PS50885">
    <property type="entry name" value="HAMP"/>
    <property type="match status" value="1"/>
</dbReference>
<dbReference type="SMART" id="SM00267">
    <property type="entry name" value="GGDEF"/>
    <property type="match status" value="1"/>
</dbReference>
<evidence type="ECO:0000256" key="1">
    <source>
        <dbReference type="SAM" id="Phobius"/>
    </source>
</evidence>
<dbReference type="CDD" id="cd01949">
    <property type="entry name" value="GGDEF"/>
    <property type="match status" value="1"/>
</dbReference>
<dbReference type="RefSeq" id="WP_186945848.1">
    <property type="nucleotide sequence ID" value="NZ_JACOGF010000002.1"/>
</dbReference>
<dbReference type="CDD" id="cd00130">
    <property type="entry name" value="PAS"/>
    <property type="match status" value="2"/>
</dbReference>
<dbReference type="CDD" id="cd01948">
    <property type="entry name" value="EAL"/>
    <property type="match status" value="1"/>
</dbReference>
<reference evidence="7 8" key="1">
    <citation type="submission" date="2020-08" db="EMBL/GenBank/DDBJ databases">
        <title>Novel species isolated from subtropical streams in China.</title>
        <authorList>
            <person name="Lu H."/>
        </authorList>
    </citation>
    <scope>NUCLEOTIDE SEQUENCE [LARGE SCALE GENOMIC DNA]</scope>
    <source>
        <strain evidence="7 8">CY18W</strain>
    </source>
</reference>
<dbReference type="SUPFAM" id="SSF141868">
    <property type="entry name" value="EAL domain-like"/>
    <property type="match status" value="1"/>
</dbReference>